<keyword evidence="1" id="KW-0560">Oxidoreductase</keyword>
<evidence type="ECO:0000259" key="3">
    <source>
        <dbReference type="Pfam" id="PF00171"/>
    </source>
</evidence>
<evidence type="ECO:0000313" key="4">
    <source>
        <dbReference type="EMBL" id="MCM2393595.1"/>
    </source>
</evidence>
<feature type="domain" description="Aldehyde dehydrogenase" evidence="3">
    <location>
        <begin position="22"/>
        <end position="417"/>
    </location>
</feature>
<reference evidence="4" key="1">
    <citation type="submission" date="2022-06" db="EMBL/GenBank/DDBJ databases">
        <title>Genome public.</title>
        <authorList>
            <person name="Sun Q."/>
        </authorList>
    </citation>
    <scope>NUCLEOTIDE SEQUENCE</scope>
    <source>
        <strain evidence="4">CWNU-1</strain>
    </source>
</reference>
<name>A0ABT0V119_9ACTN</name>
<dbReference type="InterPro" id="IPR016162">
    <property type="entry name" value="Ald_DH_N"/>
</dbReference>
<accession>A0ABT0V119</accession>
<comment type="caution">
    <text evidence="4">The sequence shown here is derived from an EMBL/GenBank/DDBJ whole genome shotgun (WGS) entry which is preliminary data.</text>
</comment>
<dbReference type="InterPro" id="IPR016163">
    <property type="entry name" value="Ald_DH_C"/>
</dbReference>
<dbReference type="InterPro" id="IPR016161">
    <property type="entry name" value="Ald_DH/histidinol_DH"/>
</dbReference>
<dbReference type="EMBL" id="JAMQAW010000078">
    <property type="protein sequence ID" value="MCM2393595.1"/>
    <property type="molecule type" value="Genomic_DNA"/>
</dbReference>
<keyword evidence="5" id="KW-1185">Reference proteome</keyword>
<proteinExistence type="predicted"/>
<organism evidence="4 5">
    <name type="scientific">Streptomyces albipurpureus</name>
    <dbReference type="NCBI Taxonomy" id="2897419"/>
    <lineage>
        <taxon>Bacteria</taxon>
        <taxon>Bacillati</taxon>
        <taxon>Actinomycetota</taxon>
        <taxon>Actinomycetes</taxon>
        <taxon>Kitasatosporales</taxon>
        <taxon>Streptomycetaceae</taxon>
        <taxon>Streptomyces</taxon>
    </lineage>
</organism>
<feature type="region of interest" description="Disordered" evidence="2">
    <location>
        <begin position="1"/>
        <end position="36"/>
    </location>
</feature>
<dbReference type="RefSeq" id="WP_250923887.1">
    <property type="nucleotide sequence ID" value="NZ_JAMQAW010000078.1"/>
</dbReference>
<dbReference type="PANTHER" id="PTHR43353">
    <property type="entry name" value="SUCCINATE-SEMIALDEHYDE DEHYDROGENASE, MITOCHONDRIAL"/>
    <property type="match status" value="1"/>
</dbReference>
<dbReference type="SUPFAM" id="SSF53720">
    <property type="entry name" value="ALDH-like"/>
    <property type="match status" value="1"/>
</dbReference>
<evidence type="ECO:0000313" key="5">
    <source>
        <dbReference type="Proteomes" id="UP001431429"/>
    </source>
</evidence>
<dbReference type="Gene3D" id="3.40.605.10">
    <property type="entry name" value="Aldehyde Dehydrogenase, Chain A, domain 1"/>
    <property type="match status" value="1"/>
</dbReference>
<dbReference type="Pfam" id="PF00171">
    <property type="entry name" value="Aldedh"/>
    <property type="match status" value="1"/>
</dbReference>
<dbReference type="PANTHER" id="PTHR43353:SF3">
    <property type="entry name" value="ALDEHYDE DEHYDROGENASE-RELATED"/>
    <property type="match status" value="1"/>
</dbReference>
<dbReference type="Proteomes" id="UP001431429">
    <property type="component" value="Unassembled WGS sequence"/>
</dbReference>
<dbReference type="Gene3D" id="3.40.309.10">
    <property type="entry name" value="Aldehyde Dehydrogenase, Chain A, domain 2"/>
    <property type="match status" value="1"/>
</dbReference>
<evidence type="ECO:0000256" key="1">
    <source>
        <dbReference type="ARBA" id="ARBA00023002"/>
    </source>
</evidence>
<protein>
    <submittedName>
        <fullName evidence="4">Aldehyde dehydrogenase family protein</fullName>
    </submittedName>
</protein>
<sequence length="524" mass="52271">MSPAVPPAEVQRDAEPGAGVSRDPRTGAATAGPPVTTPTQLSALLAAAARDAAEVAATAPAVRAAWLAAVADALAEHTDELTALADAETALGPDRLGGEVGRAAAQLRFYGSVAVEGGWLGVRIDGPWTTGAVELRRLNRPLGPVAVFGASNFPFAFGVAGHDTASGLAAGCPVLAKAHPAHPRLSARLGGLVSAALRGAGAPDGAFALVTGFDAGLALVDAPEVTAVAFTGSQSGGMALVERATRRPVPVPVFAEMGTVNPAALTPAAAADPARLTAAAQGFTGSFTLGQGQFCTKPGLLLAPAGAGAAAAVAAALKGVRPGLLLTEDIAAACRQGVADLVAAGAEQVASVPPLAEGFAVAPTVLTAPARALRPGSRLLAECFGPVALVVEYEGTAGLREALDALQPSLASSVISAGPADPDLPWLVEHLARRSGRVVVDGWPTGVAASWAQQHGGPWPATSRPDATSVGAGALDRFTRPVVYQDAPQAALPEVLRDGNPWSVVRWLDGVPVEAGALVTGGRA</sequence>
<gene>
    <name evidence="4" type="ORF">NBG84_35900</name>
</gene>
<evidence type="ECO:0000256" key="2">
    <source>
        <dbReference type="SAM" id="MobiDB-lite"/>
    </source>
</evidence>
<feature type="compositionally biased region" description="Low complexity" evidence="2">
    <location>
        <begin position="26"/>
        <end position="36"/>
    </location>
</feature>
<dbReference type="InterPro" id="IPR015590">
    <property type="entry name" value="Aldehyde_DH_dom"/>
</dbReference>
<dbReference type="InterPro" id="IPR050740">
    <property type="entry name" value="Aldehyde_DH_Superfamily"/>
</dbReference>